<dbReference type="Gene3D" id="3.60.21.10">
    <property type="match status" value="1"/>
</dbReference>
<sequence length="245" mass="27411">MPSTVHERLKLNPGDIPIYAIGDIHGRYDLLLKAEQAIIDDAAVIPGRKLIITLGDYIDRGPSSAQVISHLMMPPPANFDRICLTGNHETTMLDYLDGLISFSDWMRMGSDALLRSYGLDPEQLPLVFPNAAKLVGYIKQSIPKPHVDFLRSLPIFVDTPNVLFVHAGIDPMLPIDAQSDEDLVFIRHRFFESSRPLPKVIVHGHTPNDGPEVLPMRLNLDTGAFHSGRLTVARLWRGRVHLFQT</sequence>
<dbReference type="PANTHER" id="PTHR42850:SF4">
    <property type="entry name" value="ZINC-DEPENDENT ENDOPOLYPHOSPHATASE"/>
    <property type="match status" value="1"/>
</dbReference>
<gene>
    <name evidence="2" type="ORF">AS026_06140</name>
</gene>
<protein>
    <submittedName>
        <fullName evidence="2">Serine/threonine protein phosphatase</fullName>
    </submittedName>
</protein>
<reference evidence="2 3" key="1">
    <citation type="submission" date="2015-11" db="EMBL/GenBank/DDBJ databases">
        <title>Draft Genome Sequence of the Strain BR 10423 (Rhizobium sp.) isolated from nodules of Mimosa pudica.</title>
        <authorList>
            <person name="Barauna A.C."/>
            <person name="Zilli J.E."/>
            <person name="Simoes-Araujo J.L."/>
            <person name="Reis V.M."/>
            <person name="James E.K."/>
            <person name="Reis F.B.Jr."/>
            <person name="Rouws L.F."/>
            <person name="Passos S.R."/>
            <person name="Gois S.R."/>
        </authorList>
    </citation>
    <scope>NUCLEOTIDE SEQUENCE [LARGE SCALE GENOMIC DNA]</scope>
    <source>
        <strain evidence="2 3">BR10423</strain>
    </source>
</reference>
<dbReference type="AlphaFoldDB" id="A0A109JMW4"/>
<dbReference type="InterPro" id="IPR050126">
    <property type="entry name" value="Ap4A_hydrolase"/>
</dbReference>
<dbReference type="InterPro" id="IPR004843">
    <property type="entry name" value="Calcineurin-like_PHP"/>
</dbReference>
<dbReference type="InterPro" id="IPR029052">
    <property type="entry name" value="Metallo-depent_PP-like"/>
</dbReference>
<evidence type="ECO:0000313" key="2">
    <source>
        <dbReference type="EMBL" id="KWV51674.1"/>
    </source>
</evidence>
<dbReference type="GO" id="GO:0008803">
    <property type="term" value="F:bis(5'-nucleosyl)-tetraphosphatase (symmetrical) activity"/>
    <property type="evidence" value="ECO:0007669"/>
    <property type="project" value="TreeGrafter"/>
</dbReference>
<evidence type="ECO:0000259" key="1">
    <source>
        <dbReference type="Pfam" id="PF00149"/>
    </source>
</evidence>
<organism evidence="2 3">
    <name type="scientific">Rhizobium altiplani</name>
    <dbReference type="NCBI Taxonomy" id="1864509"/>
    <lineage>
        <taxon>Bacteria</taxon>
        <taxon>Pseudomonadati</taxon>
        <taxon>Pseudomonadota</taxon>
        <taxon>Alphaproteobacteria</taxon>
        <taxon>Hyphomicrobiales</taxon>
        <taxon>Rhizobiaceae</taxon>
        <taxon>Rhizobium/Agrobacterium group</taxon>
        <taxon>Rhizobium</taxon>
    </lineage>
</organism>
<evidence type="ECO:0000313" key="3">
    <source>
        <dbReference type="Proteomes" id="UP000068164"/>
    </source>
</evidence>
<dbReference type="Pfam" id="PF00149">
    <property type="entry name" value="Metallophos"/>
    <property type="match status" value="1"/>
</dbReference>
<dbReference type="PRINTS" id="PR00114">
    <property type="entry name" value="STPHPHTASE"/>
</dbReference>
<name>A0A109JMW4_9HYPH</name>
<dbReference type="GO" id="GO:0005737">
    <property type="term" value="C:cytoplasm"/>
    <property type="evidence" value="ECO:0007669"/>
    <property type="project" value="TreeGrafter"/>
</dbReference>
<dbReference type="SUPFAM" id="SSF56300">
    <property type="entry name" value="Metallo-dependent phosphatases"/>
    <property type="match status" value="1"/>
</dbReference>
<dbReference type="RefSeq" id="WP_062370733.1">
    <property type="nucleotide sequence ID" value="NZ_LNCD01000078.1"/>
</dbReference>
<dbReference type="InterPro" id="IPR006186">
    <property type="entry name" value="Ser/Thr-sp_prot-phosphatase"/>
</dbReference>
<feature type="domain" description="Calcineurin-like phosphoesterase" evidence="1">
    <location>
        <begin position="16"/>
        <end position="213"/>
    </location>
</feature>
<proteinExistence type="predicted"/>
<keyword evidence="3" id="KW-1185">Reference proteome</keyword>
<dbReference type="PANTHER" id="PTHR42850">
    <property type="entry name" value="METALLOPHOSPHOESTERASE"/>
    <property type="match status" value="1"/>
</dbReference>
<dbReference type="Proteomes" id="UP000068164">
    <property type="component" value="Unassembled WGS sequence"/>
</dbReference>
<dbReference type="GO" id="GO:0016791">
    <property type="term" value="F:phosphatase activity"/>
    <property type="evidence" value="ECO:0007669"/>
    <property type="project" value="TreeGrafter"/>
</dbReference>
<dbReference type="EMBL" id="LNCD01000078">
    <property type="protein sequence ID" value="KWV51674.1"/>
    <property type="molecule type" value="Genomic_DNA"/>
</dbReference>
<dbReference type="GO" id="GO:0110154">
    <property type="term" value="P:RNA decapping"/>
    <property type="evidence" value="ECO:0007669"/>
    <property type="project" value="TreeGrafter"/>
</dbReference>
<dbReference type="OrthoDB" id="9807890at2"/>
<comment type="caution">
    <text evidence="2">The sequence shown here is derived from an EMBL/GenBank/DDBJ whole genome shotgun (WGS) entry which is preliminary data.</text>
</comment>
<accession>A0A109JMW4</accession>